<name>A0ABY3VC80_MYCUL</name>
<organism evidence="2 3">
    <name type="scientific">Mycobacterium ulcerans</name>
    <dbReference type="NCBI Taxonomy" id="1809"/>
    <lineage>
        <taxon>Bacteria</taxon>
        <taxon>Bacillati</taxon>
        <taxon>Actinomycetota</taxon>
        <taxon>Actinomycetes</taxon>
        <taxon>Mycobacteriales</taxon>
        <taxon>Mycobacteriaceae</taxon>
        <taxon>Mycobacterium</taxon>
        <taxon>Mycobacterium ulcerans group</taxon>
    </lineage>
</organism>
<evidence type="ECO:0000259" key="1">
    <source>
        <dbReference type="Pfam" id="PF18878"/>
    </source>
</evidence>
<accession>A0ABY3VC80</accession>
<feature type="domain" description="PPE-PPW subfamily C-terminal" evidence="1">
    <location>
        <begin position="4"/>
        <end position="40"/>
    </location>
</feature>
<evidence type="ECO:0000313" key="3">
    <source>
        <dbReference type="Proteomes" id="UP001055253"/>
    </source>
</evidence>
<dbReference type="EMBL" id="CP092429">
    <property type="protein sequence ID" value="ULP53624.1"/>
    <property type="molecule type" value="Genomic_DNA"/>
</dbReference>
<dbReference type="InterPro" id="IPR043641">
    <property type="entry name" value="PPE-PPW_C"/>
</dbReference>
<dbReference type="Pfam" id="PF18878">
    <property type="entry name" value="PPE-PPW"/>
    <property type="match status" value="1"/>
</dbReference>
<reference evidence="2" key="1">
    <citation type="submission" date="2022-08" db="EMBL/GenBank/DDBJ databases">
        <title>Whole genome sequencing of non-tuberculosis mycobacteria type-strains.</title>
        <authorList>
            <person name="Igarashi Y."/>
            <person name="Osugi A."/>
            <person name="Mitarai S."/>
        </authorList>
    </citation>
    <scope>NUCLEOTIDE SEQUENCE</scope>
    <source>
        <strain evidence="2">ATCC 19423</strain>
    </source>
</reference>
<protein>
    <recommendedName>
        <fullName evidence="1">PPE-PPW subfamily C-terminal domain-containing protein</fullName>
    </recommendedName>
</protein>
<keyword evidence="3" id="KW-1185">Reference proteome</keyword>
<sequence>MSNFAGTSAKGSTVRPAGLMMLGGSEFEGGWREPMLPATW</sequence>
<gene>
    <name evidence="2" type="ORF">MJO63_11975</name>
</gene>
<dbReference type="Proteomes" id="UP001055253">
    <property type="component" value="Chromosome"/>
</dbReference>
<proteinExistence type="predicted"/>
<dbReference type="RefSeq" id="WP_231507169.1">
    <property type="nucleotide sequence ID" value="NZ_CP092429.2"/>
</dbReference>
<evidence type="ECO:0000313" key="2">
    <source>
        <dbReference type="EMBL" id="ULP53624.1"/>
    </source>
</evidence>